<dbReference type="AlphaFoldDB" id="A0A3P3WCL5"/>
<dbReference type="PANTHER" id="PTHR38764:SF1">
    <property type="entry name" value="ACYL CARRIER PROTEIN PHOSPHODIESTERASE"/>
    <property type="match status" value="1"/>
</dbReference>
<comment type="caution">
    <text evidence="4">The sequence shown here is derived from an EMBL/GenBank/DDBJ whole genome shotgun (WGS) entry which is preliminary data.</text>
</comment>
<keyword evidence="3" id="KW-0443">Lipid metabolism</keyword>
<dbReference type="PIRSF" id="PIRSF011489">
    <property type="entry name" value="DUF479"/>
    <property type="match status" value="1"/>
</dbReference>
<evidence type="ECO:0000256" key="3">
    <source>
        <dbReference type="ARBA" id="ARBA00023098"/>
    </source>
</evidence>
<accession>A0A3P3WCL5</accession>
<evidence type="ECO:0000313" key="5">
    <source>
        <dbReference type="Proteomes" id="UP000275719"/>
    </source>
</evidence>
<dbReference type="PANTHER" id="PTHR38764">
    <property type="entry name" value="ACYL CARRIER PROTEIN PHOSPHODIESTERASE"/>
    <property type="match status" value="1"/>
</dbReference>
<dbReference type="InterPro" id="IPR007431">
    <property type="entry name" value="ACP_PD"/>
</dbReference>
<dbReference type="Pfam" id="PF04336">
    <property type="entry name" value="ACP_PD"/>
    <property type="match status" value="1"/>
</dbReference>
<keyword evidence="1" id="KW-0444">Lipid biosynthesis</keyword>
<evidence type="ECO:0000256" key="2">
    <source>
        <dbReference type="ARBA" id="ARBA00022801"/>
    </source>
</evidence>
<dbReference type="OrthoDB" id="8442777at2"/>
<dbReference type="GO" id="GO:0008770">
    <property type="term" value="F:[acyl-carrier-protein] phosphodiesterase activity"/>
    <property type="evidence" value="ECO:0007669"/>
    <property type="project" value="InterPro"/>
</dbReference>
<dbReference type="RefSeq" id="WP_125019161.1">
    <property type="nucleotide sequence ID" value="NZ_RQVQ01000018.1"/>
</dbReference>
<protein>
    <submittedName>
        <fullName evidence="4">DUF479 domain-containing protein</fullName>
    </submittedName>
</protein>
<organism evidence="4 5">
    <name type="scientific">Paenimyroides tangerinum</name>
    <dbReference type="NCBI Taxonomy" id="2488728"/>
    <lineage>
        <taxon>Bacteria</taxon>
        <taxon>Pseudomonadati</taxon>
        <taxon>Bacteroidota</taxon>
        <taxon>Flavobacteriia</taxon>
        <taxon>Flavobacteriales</taxon>
        <taxon>Flavobacteriaceae</taxon>
        <taxon>Paenimyroides</taxon>
    </lineage>
</organism>
<keyword evidence="2" id="KW-0378">Hydrolase</keyword>
<sequence>MNFLAHIYLSGNNERIKIGNFMGDGIRGKDYENFHFDIKIGVLLHRQIDTFTDNHEIFRKSKRRFSTKYNHFSGIITDMIYDHFLAKNWKDYSSIPLDIFSNDFYKILQNHYDELNDKTKYLLPYMTDRNWLYNYQFLEDLEIILGQMDNRFKFDSNMKESIIELRKDYSLFEEEFTLFFNELILFSDSKRNELVNKFYV</sequence>
<gene>
    <name evidence="4" type="ORF">EG240_09505</name>
</gene>
<evidence type="ECO:0000313" key="4">
    <source>
        <dbReference type="EMBL" id="RRJ90333.1"/>
    </source>
</evidence>
<proteinExistence type="predicted"/>
<name>A0A3P3WCL5_9FLAO</name>
<keyword evidence="5" id="KW-1185">Reference proteome</keyword>
<dbReference type="GO" id="GO:0006633">
    <property type="term" value="P:fatty acid biosynthetic process"/>
    <property type="evidence" value="ECO:0007669"/>
    <property type="project" value="InterPro"/>
</dbReference>
<evidence type="ECO:0000256" key="1">
    <source>
        <dbReference type="ARBA" id="ARBA00022516"/>
    </source>
</evidence>
<dbReference type="Proteomes" id="UP000275719">
    <property type="component" value="Unassembled WGS sequence"/>
</dbReference>
<dbReference type="EMBL" id="RQVQ01000018">
    <property type="protein sequence ID" value="RRJ90333.1"/>
    <property type="molecule type" value="Genomic_DNA"/>
</dbReference>
<reference evidence="4 5" key="1">
    <citation type="submission" date="2018-11" db="EMBL/GenBank/DDBJ databases">
        <title>Flavobacterium sp. nov., YIM 102701-2 draft genome.</title>
        <authorList>
            <person name="Li G."/>
            <person name="Jiang Y."/>
        </authorList>
    </citation>
    <scope>NUCLEOTIDE SEQUENCE [LARGE SCALE GENOMIC DNA]</scope>
    <source>
        <strain evidence="4 5">YIM 102701-2</strain>
    </source>
</reference>